<gene>
    <name evidence="3" type="ORF">V1264_005540</name>
</gene>
<organism evidence="3 4">
    <name type="scientific">Littorina saxatilis</name>
    <dbReference type="NCBI Taxonomy" id="31220"/>
    <lineage>
        <taxon>Eukaryota</taxon>
        <taxon>Metazoa</taxon>
        <taxon>Spiralia</taxon>
        <taxon>Lophotrochozoa</taxon>
        <taxon>Mollusca</taxon>
        <taxon>Gastropoda</taxon>
        <taxon>Caenogastropoda</taxon>
        <taxon>Littorinimorpha</taxon>
        <taxon>Littorinoidea</taxon>
        <taxon>Littorinidae</taxon>
        <taxon>Littorina</taxon>
    </lineage>
</organism>
<dbReference type="AlphaFoldDB" id="A0AAN9AZX3"/>
<reference evidence="3 4" key="1">
    <citation type="submission" date="2024-02" db="EMBL/GenBank/DDBJ databases">
        <title>Chromosome-scale genome assembly of the rough periwinkle Littorina saxatilis.</title>
        <authorList>
            <person name="De Jode A."/>
            <person name="Faria R."/>
            <person name="Formenti G."/>
            <person name="Sims Y."/>
            <person name="Smith T.P."/>
            <person name="Tracey A."/>
            <person name="Wood J.M.D."/>
            <person name="Zagrodzka Z.B."/>
            <person name="Johannesson K."/>
            <person name="Butlin R.K."/>
            <person name="Leder E.H."/>
        </authorList>
    </citation>
    <scope>NUCLEOTIDE SEQUENCE [LARGE SCALE GENOMIC DNA]</scope>
    <source>
        <strain evidence="3">Snail1</strain>
        <tissue evidence="3">Muscle</tissue>
    </source>
</reference>
<dbReference type="InterPro" id="IPR004360">
    <property type="entry name" value="Glyas_Fos-R_dOase_dom"/>
</dbReference>
<evidence type="ECO:0000313" key="3">
    <source>
        <dbReference type="EMBL" id="KAK7096222.1"/>
    </source>
</evidence>
<protein>
    <recommendedName>
        <fullName evidence="2">Glyoxalase/fosfomycin resistance/dioxygenase domain-containing protein</fullName>
    </recommendedName>
</protein>
<dbReference type="EMBL" id="JBAMIC010000014">
    <property type="protein sequence ID" value="KAK7096222.1"/>
    <property type="molecule type" value="Genomic_DNA"/>
</dbReference>
<evidence type="ECO:0000313" key="4">
    <source>
        <dbReference type="Proteomes" id="UP001374579"/>
    </source>
</evidence>
<dbReference type="Gene3D" id="3.10.180.10">
    <property type="entry name" value="2,3-Dihydroxybiphenyl 1,2-Dioxygenase, domain 1"/>
    <property type="match status" value="1"/>
</dbReference>
<evidence type="ECO:0000256" key="1">
    <source>
        <dbReference type="SAM" id="SignalP"/>
    </source>
</evidence>
<dbReference type="Proteomes" id="UP001374579">
    <property type="component" value="Unassembled WGS sequence"/>
</dbReference>
<evidence type="ECO:0000259" key="2">
    <source>
        <dbReference type="Pfam" id="PF00903"/>
    </source>
</evidence>
<keyword evidence="4" id="KW-1185">Reference proteome</keyword>
<feature type="signal peptide" evidence="1">
    <location>
        <begin position="1"/>
        <end position="25"/>
    </location>
</feature>
<proteinExistence type="predicted"/>
<accession>A0AAN9AZX3</accession>
<feature type="domain" description="Glyoxalase/fosfomycin resistance/dioxygenase" evidence="2">
    <location>
        <begin position="41"/>
        <end position="185"/>
    </location>
</feature>
<sequence length="533" mass="60243">MSCTRYMNVFVTWCLLTSLMTSVRSVNCTGHGGSNGGPSNIAFISITTDDLDASLKFYTQVLGGMQAKEFSFRYHGNTHYELMFQRELLEAREKGVDPGTLGVPDIRSSGTHEVRGEMVVFDNGIIQLIQFVPRYDIARPSSSLSPAFQAHETRTSPAYIAAPHVCFWVQDDVDFNDYIRQLENRSANLGLTQVKVNRPVEVHSEAQRQAVDKNHLGLTFETGDFAGLSFAYFKGPRGEQLELYRIRNQTRHNLGRDFCKRGAISTAFVDDYQDNQWKKDVGLSAKLFGLMQFGTRTDDLWRSVNFYVNMLGADLVERPLQGTNIRGDNVQYMLFQKELLDAEHLRVRPRDIGVADISNRGNMRLDHRFSLFDNFVVETLLYTDGRTLGEPAFNPRVNHSSLAYINDMYVALMVRDDLDFPTQLEILDRDLAKNGFDKHVRVNRIPDENRGGYYTFSQGPLSGMTYSMLSGPAGEHVALVQFRGVSRDKLRRALLQYGAVSSAFADTNPRLSGRMAKSCRQFLGYDIDSLIGK</sequence>
<feature type="chain" id="PRO_5042895133" description="Glyoxalase/fosfomycin resistance/dioxygenase domain-containing protein" evidence="1">
    <location>
        <begin position="26"/>
        <end position="533"/>
    </location>
</feature>
<comment type="caution">
    <text evidence="3">The sequence shown here is derived from an EMBL/GenBank/DDBJ whole genome shotgun (WGS) entry which is preliminary data.</text>
</comment>
<dbReference type="InterPro" id="IPR029068">
    <property type="entry name" value="Glyas_Bleomycin-R_OHBP_Dase"/>
</dbReference>
<dbReference type="SUPFAM" id="SSF54593">
    <property type="entry name" value="Glyoxalase/Bleomycin resistance protein/Dihydroxybiphenyl dioxygenase"/>
    <property type="match status" value="1"/>
</dbReference>
<keyword evidence="1" id="KW-0732">Signal</keyword>
<name>A0AAN9AZX3_9CAEN</name>
<dbReference type="Pfam" id="PF00903">
    <property type="entry name" value="Glyoxalase"/>
    <property type="match status" value="1"/>
</dbReference>